<sequence length="201" mass="21460">MPDVIAMLHRDEQAQPKPDDYPVLRRWACCAAHLVSAILVASAVFTTTILVLGLMFRGAFLWLAPGAGYIGAPPEGVAGVVPFGALPWPTRLAYGANFTLTQMPVLIVLYDLRALLRDLAAGALFAAGHASRLRRMALGLVAYAAAPIIGQVVVRTVGDGVDLAWFRTSSFYALLVAALLIVFAELIQAGQAIKDDRDGFV</sequence>
<dbReference type="RefSeq" id="WP_183667722.1">
    <property type="nucleotide sequence ID" value="NZ_JACHOS010000006.1"/>
</dbReference>
<feature type="transmembrane region" description="Helical" evidence="1">
    <location>
        <begin position="92"/>
        <end position="116"/>
    </location>
</feature>
<keyword evidence="1" id="KW-0812">Transmembrane</keyword>
<protein>
    <submittedName>
        <fullName evidence="2">DUF2975 domain-containing protein</fullName>
    </submittedName>
</protein>
<gene>
    <name evidence="2" type="ORF">PUR21_09375</name>
</gene>
<dbReference type="EMBL" id="JAQYXL010000001">
    <property type="protein sequence ID" value="MEN3227832.1"/>
    <property type="molecule type" value="Genomic_DNA"/>
</dbReference>
<keyword evidence="1" id="KW-0472">Membrane</keyword>
<name>A0ABU9Z951_9HYPH</name>
<keyword evidence="3" id="KW-1185">Reference proteome</keyword>
<reference evidence="2 3" key="1">
    <citation type="journal article" date="2023" name="PLoS ONE">
        <title>Complete genome assembly of Hawai'i environmental nontuberculous mycobacteria reveals unexpected co-isolation with methylobacteria.</title>
        <authorList>
            <person name="Hendrix J."/>
            <person name="Epperson L.E."/>
            <person name="Tong E.I."/>
            <person name="Chan Y.L."/>
            <person name="Hasan N.A."/>
            <person name="Dawrs S.N."/>
            <person name="Norton G.J."/>
            <person name="Virdi R."/>
            <person name="Crooks J.L."/>
            <person name="Chan E.D."/>
            <person name="Honda J.R."/>
            <person name="Strong M."/>
        </authorList>
    </citation>
    <scope>NUCLEOTIDE SEQUENCE [LARGE SCALE GENOMIC DNA]</scope>
    <source>
        <strain evidence="2 3">NJH_HI01</strain>
    </source>
</reference>
<evidence type="ECO:0000313" key="3">
    <source>
        <dbReference type="Proteomes" id="UP001404845"/>
    </source>
</evidence>
<feature type="transmembrane region" description="Helical" evidence="1">
    <location>
        <begin position="137"/>
        <end position="157"/>
    </location>
</feature>
<dbReference type="Proteomes" id="UP001404845">
    <property type="component" value="Unassembled WGS sequence"/>
</dbReference>
<proteinExistence type="predicted"/>
<evidence type="ECO:0000256" key="1">
    <source>
        <dbReference type="SAM" id="Phobius"/>
    </source>
</evidence>
<evidence type="ECO:0000313" key="2">
    <source>
        <dbReference type="EMBL" id="MEN3227832.1"/>
    </source>
</evidence>
<feature type="transmembrane region" description="Helical" evidence="1">
    <location>
        <begin position="169"/>
        <end position="187"/>
    </location>
</feature>
<comment type="caution">
    <text evidence="2">The sequence shown here is derived from an EMBL/GenBank/DDBJ whole genome shotgun (WGS) entry which is preliminary data.</text>
</comment>
<feature type="transmembrane region" description="Helical" evidence="1">
    <location>
        <begin position="34"/>
        <end position="56"/>
    </location>
</feature>
<accession>A0ABU9Z951</accession>
<organism evidence="2 3">
    <name type="scientific">Methylorubrum rhodesianum</name>
    <dbReference type="NCBI Taxonomy" id="29427"/>
    <lineage>
        <taxon>Bacteria</taxon>
        <taxon>Pseudomonadati</taxon>
        <taxon>Pseudomonadota</taxon>
        <taxon>Alphaproteobacteria</taxon>
        <taxon>Hyphomicrobiales</taxon>
        <taxon>Methylobacteriaceae</taxon>
        <taxon>Methylorubrum</taxon>
    </lineage>
</organism>
<keyword evidence="1" id="KW-1133">Transmembrane helix</keyword>